<evidence type="ECO:0000256" key="1">
    <source>
        <dbReference type="SAM" id="Phobius"/>
    </source>
</evidence>
<feature type="transmembrane region" description="Helical" evidence="1">
    <location>
        <begin position="68"/>
        <end position="86"/>
    </location>
</feature>
<keyword evidence="1" id="KW-1133">Transmembrane helix</keyword>
<dbReference type="EMBL" id="LTAI01000207">
    <property type="protein sequence ID" value="ORD99396.1"/>
    <property type="molecule type" value="Genomic_DNA"/>
</dbReference>
<dbReference type="AlphaFoldDB" id="A0A1X0QI35"/>
<feature type="transmembrane region" description="Helical" evidence="1">
    <location>
        <begin position="194"/>
        <end position="213"/>
    </location>
</feature>
<feature type="transmembrane region" description="Helical" evidence="1">
    <location>
        <begin position="233"/>
        <end position="254"/>
    </location>
</feature>
<name>A0A1X0QI35_9MICR</name>
<gene>
    <name evidence="2" type="ORF">A0H76_922</name>
</gene>
<reference evidence="2 3" key="1">
    <citation type="journal article" date="2017" name="Environ. Microbiol.">
        <title>Decay of the glycolytic pathway and adaptation to intranuclear parasitism within Enterocytozoonidae microsporidia.</title>
        <authorList>
            <person name="Wiredu Boakye D."/>
            <person name="Jaroenlak P."/>
            <person name="Prachumwat A."/>
            <person name="Williams T.A."/>
            <person name="Bateman K.S."/>
            <person name="Itsathitphaisarn O."/>
            <person name="Sritunyalucksana K."/>
            <person name="Paszkiewicz K.H."/>
            <person name="Moore K.A."/>
            <person name="Stentiford G.D."/>
            <person name="Williams B.A."/>
        </authorList>
    </citation>
    <scope>NUCLEOTIDE SEQUENCE [LARGE SCALE GENOMIC DNA]</scope>
    <source>
        <strain evidence="3">canceri</strain>
    </source>
</reference>
<accession>A0A1X0QI35</accession>
<feature type="transmembrane region" description="Helical" evidence="1">
    <location>
        <begin position="260"/>
        <end position="279"/>
    </location>
</feature>
<dbReference type="Proteomes" id="UP000192501">
    <property type="component" value="Unassembled WGS sequence"/>
</dbReference>
<dbReference type="VEuPathDB" id="MicrosporidiaDB:HERIO_1890"/>
<dbReference type="VEuPathDB" id="MicrosporidiaDB:A0H76_922"/>
<keyword evidence="1" id="KW-0472">Membrane</keyword>
<keyword evidence="1" id="KW-0812">Transmembrane</keyword>
<sequence>MNYNLKIPLRLSKYATIIEEEKIDKIEEISEDSLMTVDAELIDTSLKDESKEIEYEDKFSNEDFNVKVYGWFKSIGIILGISLNLIEYKKMKYIISLLVVLAASTNLVGLYCIPIEKKDQDHLKEAEYLETEDIIGGVTTVIIKNIGEVIEDVNSNKSLLYHGNCSSNCVEEDMVIRVEKHTGFLRYLKSKKAFLSNLLAFTFYLVPETTGYLKIICSIKEIKDSLSSKINHLNFNMIGFLILLFILSTTLIFVKKFKSKIILVSIALGFICYSFNFCFDNEKIKIILLLIY</sequence>
<evidence type="ECO:0000313" key="3">
    <source>
        <dbReference type="Proteomes" id="UP000192501"/>
    </source>
</evidence>
<proteinExistence type="predicted"/>
<organism evidence="2 3">
    <name type="scientific">Hepatospora eriocheir</name>
    <dbReference type="NCBI Taxonomy" id="1081669"/>
    <lineage>
        <taxon>Eukaryota</taxon>
        <taxon>Fungi</taxon>
        <taxon>Fungi incertae sedis</taxon>
        <taxon>Microsporidia</taxon>
        <taxon>Hepatosporidae</taxon>
        <taxon>Hepatospora</taxon>
    </lineage>
</organism>
<feature type="transmembrane region" description="Helical" evidence="1">
    <location>
        <begin position="93"/>
        <end position="113"/>
    </location>
</feature>
<protein>
    <submittedName>
        <fullName evidence="2">Uncharacterized protein</fullName>
    </submittedName>
</protein>
<comment type="caution">
    <text evidence="2">The sequence shown here is derived from an EMBL/GenBank/DDBJ whole genome shotgun (WGS) entry which is preliminary data.</text>
</comment>
<evidence type="ECO:0000313" key="2">
    <source>
        <dbReference type="EMBL" id="ORD99396.1"/>
    </source>
</evidence>